<dbReference type="OrthoDB" id="9810101at2"/>
<dbReference type="AlphaFoldDB" id="A0A075LIM2"/>
<evidence type="ECO:0000313" key="2">
    <source>
        <dbReference type="Proteomes" id="UP000027980"/>
    </source>
</evidence>
<dbReference type="GO" id="GO:0016791">
    <property type="term" value="F:phosphatase activity"/>
    <property type="evidence" value="ECO:0007669"/>
    <property type="project" value="UniProtKB-ARBA"/>
</dbReference>
<proteinExistence type="predicted"/>
<dbReference type="NCBIfam" id="TIGR01484">
    <property type="entry name" value="HAD-SF-IIB"/>
    <property type="match status" value="1"/>
</dbReference>
<dbReference type="SFLD" id="SFLDG01144">
    <property type="entry name" value="C2.B.4:_PGP_Like"/>
    <property type="match status" value="1"/>
</dbReference>
<dbReference type="GO" id="GO:0005829">
    <property type="term" value="C:cytosol"/>
    <property type="evidence" value="ECO:0007669"/>
    <property type="project" value="TreeGrafter"/>
</dbReference>
<evidence type="ECO:0008006" key="3">
    <source>
        <dbReference type="Google" id="ProtNLM"/>
    </source>
</evidence>
<organism evidence="1 2">
    <name type="scientific">Terribacillus saccharophilus</name>
    <dbReference type="NCBI Taxonomy" id="361277"/>
    <lineage>
        <taxon>Bacteria</taxon>
        <taxon>Bacillati</taxon>
        <taxon>Bacillota</taxon>
        <taxon>Bacilli</taxon>
        <taxon>Bacillales</taxon>
        <taxon>Bacillaceae</taxon>
        <taxon>Terribacillus</taxon>
    </lineage>
</organism>
<name>A0A075LIM2_9BACI</name>
<dbReference type="HOGENOM" id="CLU_044146_7_0_9"/>
<dbReference type="InterPro" id="IPR023214">
    <property type="entry name" value="HAD_sf"/>
</dbReference>
<dbReference type="Proteomes" id="UP000027980">
    <property type="component" value="Chromosome"/>
</dbReference>
<dbReference type="SFLD" id="SFLDS00003">
    <property type="entry name" value="Haloacid_Dehalogenase"/>
    <property type="match status" value="1"/>
</dbReference>
<dbReference type="SUPFAM" id="SSF56784">
    <property type="entry name" value="HAD-like"/>
    <property type="match status" value="1"/>
</dbReference>
<dbReference type="InterPro" id="IPR000150">
    <property type="entry name" value="Cof"/>
</dbReference>
<dbReference type="PANTHER" id="PTHR10000:SF25">
    <property type="entry name" value="PHOSPHATASE YKRA-RELATED"/>
    <property type="match status" value="1"/>
</dbReference>
<dbReference type="CDD" id="cd07517">
    <property type="entry name" value="HAD_HPP"/>
    <property type="match status" value="1"/>
</dbReference>
<sequence length="257" mass="28679">MEKRIVFLDIDGTILNTKGEIPQATKEAVQALKDNGHYVAIATGRAPFMFEDIRNELGITSFVSYNGQYVVFEGEVIHRNPIERDHLLHLYNEASKKEHAMVFMGDTIMKASETDNGFVRDSLASLGFTYPEIDKDYFHHEPIYQALLFCEDHEQQDYAEHHEHVRFIRWHPLSCDVLPGNGSKKIGVMKLLEAAGLSVQSTYACGDGLNDLEMIEFAGTGIVMGNAVPELKELADIQTAHVDEDGLALGLKEAGLI</sequence>
<dbReference type="PANTHER" id="PTHR10000">
    <property type="entry name" value="PHOSPHOSERINE PHOSPHATASE"/>
    <property type="match status" value="1"/>
</dbReference>
<dbReference type="PROSITE" id="PS01229">
    <property type="entry name" value="COF_2"/>
    <property type="match status" value="1"/>
</dbReference>
<dbReference type="KEGG" id="tap:GZ22_06150"/>
<dbReference type="Gene3D" id="3.30.1240.10">
    <property type="match status" value="1"/>
</dbReference>
<dbReference type="GeneID" id="34221384"/>
<dbReference type="EMBL" id="CP008876">
    <property type="protein sequence ID" value="AIF66239.1"/>
    <property type="molecule type" value="Genomic_DNA"/>
</dbReference>
<dbReference type="Pfam" id="PF08282">
    <property type="entry name" value="Hydrolase_3"/>
    <property type="match status" value="1"/>
</dbReference>
<dbReference type="GO" id="GO:0000287">
    <property type="term" value="F:magnesium ion binding"/>
    <property type="evidence" value="ECO:0007669"/>
    <property type="project" value="TreeGrafter"/>
</dbReference>
<dbReference type="RefSeq" id="WP_038559825.1">
    <property type="nucleotide sequence ID" value="NZ_CP008876.1"/>
</dbReference>
<dbReference type="InterPro" id="IPR006379">
    <property type="entry name" value="HAD-SF_hydro_IIB"/>
</dbReference>
<accession>A0A075LIM2</accession>
<dbReference type="NCBIfam" id="TIGR00099">
    <property type="entry name" value="Cof-subfamily"/>
    <property type="match status" value="1"/>
</dbReference>
<dbReference type="InterPro" id="IPR036412">
    <property type="entry name" value="HAD-like_sf"/>
</dbReference>
<evidence type="ECO:0000313" key="1">
    <source>
        <dbReference type="EMBL" id="AIF66239.1"/>
    </source>
</evidence>
<dbReference type="SFLD" id="SFLDG01140">
    <property type="entry name" value="C2.B:_Phosphomannomutase_and_P"/>
    <property type="match status" value="1"/>
</dbReference>
<reference evidence="1 2" key="1">
    <citation type="submission" date="2014-07" db="EMBL/GenBank/DDBJ databases">
        <title>Complete genome sequence of a moderately halophilic bacterium Terribacillus aidingensis MP602, isolated from Cryptomeria fortunei in Tianmu mountain in China.</title>
        <authorList>
            <person name="Wang Y."/>
            <person name="Lu P."/>
            <person name="Zhang L."/>
        </authorList>
    </citation>
    <scope>NUCLEOTIDE SEQUENCE [LARGE SCALE GENOMIC DNA]</scope>
    <source>
        <strain evidence="1 2">MP602</strain>
    </source>
</reference>
<dbReference type="PROSITE" id="PS01228">
    <property type="entry name" value="COF_1"/>
    <property type="match status" value="1"/>
</dbReference>
<gene>
    <name evidence="1" type="ORF">GZ22_06150</name>
</gene>
<dbReference type="Gene3D" id="3.40.50.1000">
    <property type="entry name" value="HAD superfamily/HAD-like"/>
    <property type="match status" value="1"/>
</dbReference>
<protein>
    <recommendedName>
        <fullName evidence="3">Hydrolase Cof</fullName>
    </recommendedName>
</protein>